<dbReference type="GO" id="GO:0015288">
    <property type="term" value="F:porin activity"/>
    <property type="evidence" value="ECO:0007669"/>
    <property type="project" value="TreeGrafter"/>
</dbReference>
<dbReference type="OrthoDB" id="940457at2"/>
<comment type="similarity">
    <text evidence="2">Belongs to the outer membrane factor (OMF) (TC 1.B.17) family.</text>
</comment>
<dbReference type="Proteomes" id="UP000318815">
    <property type="component" value="Unassembled WGS sequence"/>
</dbReference>
<keyword evidence="6" id="KW-0472">Membrane</keyword>
<dbReference type="GO" id="GO:0015562">
    <property type="term" value="F:efflux transmembrane transporter activity"/>
    <property type="evidence" value="ECO:0007669"/>
    <property type="project" value="InterPro"/>
</dbReference>
<comment type="subcellular location">
    <subcellularLocation>
        <location evidence="1">Cell outer membrane</location>
    </subcellularLocation>
</comment>
<organism evidence="9 10">
    <name type="scientific">Chitinophaga pinensis</name>
    <dbReference type="NCBI Taxonomy" id="79329"/>
    <lineage>
        <taxon>Bacteria</taxon>
        <taxon>Pseudomonadati</taxon>
        <taxon>Bacteroidota</taxon>
        <taxon>Chitinophagia</taxon>
        <taxon>Chitinophagales</taxon>
        <taxon>Chitinophagaceae</taxon>
        <taxon>Chitinophaga</taxon>
    </lineage>
</organism>
<name>A0A5C6LNH6_9BACT</name>
<dbReference type="AlphaFoldDB" id="A0A5C6LNH6"/>
<gene>
    <name evidence="9" type="ORF">FEF09_20750</name>
</gene>
<feature type="coiled-coil region" evidence="8">
    <location>
        <begin position="300"/>
        <end position="327"/>
    </location>
</feature>
<evidence type="ECO:0000256" key="6">
    <source>
        <dbReference type="ARBA" id="ARBA00023136"/>
    </source>
</evidence>
<evidence type="ECO:0000256" key="1">
    <source>
        <dbReference type="ARBA" id="ARBA00004442"/>
    </source>
</evidence>
<evidence type="ECO:0000256" key="7">
    <source>
        <dbReference type="ARBA" id="ARBA00023237"/>
    </source>
</evidence>
<dbReference type="GO" id="GO:1990281">
    <property type="term" value="C:efflux pump complex"/>
    <property type="evidence" value="ECO:0007669"/>
    <property type="project" value="TreeGrafter"/>
</dbReference>
<protein>
    <submittedName>
        <fullName evidence="9">TolC family protein</fullName>
    </submittedName>
</protein>
<dbReference type="RefSeq" id="WP_146306878.1">
    <property type="nucleotide sequence ID" value="NZ_VOHS01000025.1"/>
</dbReference>
<keyword evidence="5" id="KW-0812">Transmembrane</keyword>
<evidence type="ECO:0000256" key="4">
    <source>
        <dbReference type="ARBA" id="ARBA00022452"/>
    </source>
</evidence>
<keyword evidence="8" id="KW-0175">Coiled coil</keyword>
<keyword evidence="10" id="KW-1185">Reference proteome</keyword>
<dbReference type="SUPFAM" id="SSF56954">
    <property type="entry name" value="Outer membrane efflux proteins (OEP)"/>
    <property type="match status" value="1"/>
</dbReference>
<evidence type="ECO:0000256" key="3">
    <source>
        <dbReference type="ARBA" id="ARBA00022448"/>
    </source>
</evidence>
<dbReference type="Gene3D" id="1.20.1600.10">
    <property type="entry name" value="Outer membrane efflux proteins (OEP)"/>
    <property type="match status" value="1"/>
</dbReference>
<evidence type="ECO:0000313" key="10">
    <source>
        <dbReference type="Proteomes" id="UP000318815"/>
    </source>
</evidence>
<evidence type="ECO:0000256" key="2">
    <source>
        <dbReference type="ARBA" id="ARBA00007613"/>
    </source>
</evidence>
<dbReference type="PANTHER" id="PTHR30026:SF20">
    <property type="entry name" value="OUTER MEMBRANE PROTEIN TOLC"/>
    <property type="match status" value="1"/>
</dbReference>
<keyword evidence="7" id="KW-0998">Cell outer membrane</keyword>
<evidence type="ECO:0000256" key="8">
    <source>
        <dbReference type="SAM" id="Coils"/>
    </source>
</evidence>
<dbReference type="GO" id="GO:0009279">
    <property type="term" value="C:cell outer membrane"/>
    <property type="evidence" value="ECO:0007669"/>
    <property type="project" value="UniProtKB-SubCell"/>
</dbReference>
<keyword evidence="3" id="KW-0813">Transport</keyword>
<dbReference type="EMBL" id="VOHS01000025">
    <property type="protein sequence ID" value="TWV98712.1"/>
    <property type="molecule type" value="Genomic_DNA"/>
</dbReference>
<sequence length="486" mass="56141">MILRSAWILLLSVGLSPLLAIAQQQNSISLPEMVSLSQTRSSLSKVAITQKEIRYYQFLTLRSDLKPQISLYGNLPSYSKQYTSVTQPDGKIAFLPVQQNYSNLGFSLSQEIPFSGGLLSLNSELSQFYDFKEKYREYNGTPVFLHLTQPVFGFNTLKWRKRIEPLLYEESKREYVQTMENIAQQTVRLYFDVLDAQVNIAIASGNLNNDSINYVLESRRIDLGTTSESKLMQLQLRHLRSRQDLDRARYDYKIAKLALEGYAGFHMDPDMTLQLPADIPAMTIPLEQAIVFARQYRPEYIAFERKKLEAERDVAQAKAEKQQINLVANFGLNRASTSLRPIYTDPKNQQTLSVGINMPLVDWGRRRNRYKTSVALEKLTNFNNNIDSVNLVQEIVTLVSSIELLNGNINLGKITDSIAERSFEMINSQFQTGKLTIVDLNLAQTERDNARRNYIDTLREYWDTYFRIRRLTFYDFEHMKSLYQAN</sequence>
<comment type="caution">
    <text evidence="9">The sequence shown here is derived from an EMBL/GenBank/DDBJ whole genome shotgun (WGS) entry which is preliminary data.</text>
</comment>
<keyword evidence="4" id="KW-1134">Transmembrane beta strand</keyword>
<dbReference type="InterPro" id="IPR051906">
    <property type="entry name" value="TolC-like"/>
</dbReference>
<dbReference type="Pfam" id="PF02321">
    <property type="entry name" value="OEP"/>
    <property type="match status" value="2"/>
</dbReference>
<proteinExistence type="inferred from homology"/>
<evidence type="ECO:0000313" key="9">
    <source>
        <dbReference type="EMBL" id="TWV98712.1"/>
    </source>
</evidence>
<reference evidence="9 10" key="1">
    <citation type="submission" date="2019-08" db="EMBL/GenBank/DDBJ databases">
        <title>Whole genome sequencing of chitin degrading bacteria Chitinophaga pinensis YS16.</title>
        <authorList>
            <person name="Singh R.P."/>
            <person name="Manchanda G."/>
            <person name="Maurya I.K."/>
            <person name="Joshi N.K."/>
            <person name="Srivastava A.K."/>
        </authorList>
    </citation>
    <scope>NUCLEOTIDE SEQUENCE [LARGE SCALE GENOMIC DNA]</scope>
    <source>
        <strain evidence="9 10">YS-16</strain>
    </source>
</reference>
<evidence type="ECO:0000256" key="5">
    <source>
        <dbReference type="ARBA" id="ARBA00022692"/>
    </source>
</evidence>
<accession>A0A5C6LNH6</accession>
<dbReference type="PANTHER" id="PTHR30026">
    <property type="entry name" value="OUTER MEMBRANE PROTEIN TOLC"/>
    <property type="match status" value="1"/>
</dbReference>
<dbReference type="InterPro" id="IPR003423">
    <property type="entry name" value="OMP_efflux"/>
</dbReference>